<protein>
    <submittedName>
        <fullName evidence="1">Uncharacterized protein</fullName>
    </submittedName>
</protein>
<gene>
    <name evidence="1" type="ORF">QFC20_001437</name>
</gene>
<organism evidence="1 2">
    <name type="scientific">Naganishia adeliensis</name>
    <dbReference type="NCBI Taxonomy" id="92952"/>
    <lineage>
        <taxon>Eukaryota</taxon>
        <taxon>Fungi</taxon>
        <taxon>Dikarya</taxon>
        <taxon>Basidiomycota</taxon>
        <taxon>Agaricomycotina</taxon>
        <taxon>Tremellomycetes</taxon>
        <taxon>Filobasidiales</taxon>
        <taxon>Filobasidiaceae</taxon>
        <taxon>Naganishia</taxon>
    </lineage>
</organism>
<comment type="caution">
    <text evidence="1">The sequence shown here is derived from an EMBL/GenBank/DDBJ whole genome shotgun (WGS) entry which is preliminary data.</text>
</comment>
<keyword evidence="2" id="KW-1185">Reference proteome</keyword>
<evidence type="ECO:0000313" key="1">
    <source>
        <dbReference type="EMBL" id="KAJ9114563.1"/>
    </source>
</evidence>
<dbReference type="EMBL" id="JASBWS010000008">
    <property type="protein sequence ID" value="KAJ9114563.1"/>
    <property type="molecule type" value="Genomic_DNA"/>
</dbReference>
<reference evidence="1" key="1">
    <citation type="submission" date="2023-04" db="EMBL/GenBank/DDBJ databases">
        <title>Draft Genome sequencing of Naganishia species isolated from polar environments using Oxford Nanopore Technology.</title>
        <authorList>
            <person name="Leo P."/>
            <person name="Venkateswaran K."/>
        </authorList>
    </citation>
    <scope>NUCLEOTIDE SEQUENCE</scope>
    <source>
        <strain evidence="1">MNA-CCFEE 5262</strain>
    </source>
</reference>
<sequence>MLNGIRQILVGQASGMIDRISRHGTLGIGTERRKISSRRTGMIAMIAEMGVAISMMSTSNDKDHIGRQVIRNTKALRGKEVAQNRRDTTRRRQRNTRRRQEHPIGIAKILPPVLAGIMGRVRDEINTRNQLDLPNQYAKHGALPAFLQKIVEERDPVRYHLLIANGHVQGAGEDIRDQPALPPVDIANADVADHQGPRPRIRVGGKGESANMTPPQTLAEAHHPNGLHAPKNGIEKRRASHDNNKVAFGSPTTAMTVRGTEDFLRQDPRRSKSLCRSLRQDRPLPDPLRCEIDLNRPRCRMEMVITTQLRVCNNSLITTLRPVLA</sequence>
<dbReference type="Proteomes" id="UP001230649">
    <property type="component" value="Unassembled WGS sequence"/>
</dbReference>
<name>A0ACC2WS00_9TREE</name>
<evidence type="ECO:0000313" key="2">
    <source>
        <dbReference type="Proteomes" id="UP001230649"/>
    </source>
</evidence>
<proteinExistence type="predicted"/>
<accession>A0ACC2WS00</accession>